<evidence type="ECO:0000313" key="15">
    <source>
        <dbReference type="Ensembl" id="ENSSAUP00010046604.1"/>
    </source>
</evidence>
<feature type="transmembrane region" description="Helical" evidence="14">
    <location>
        <begin position="484"/>
        <end position="504"/>
    </location>
</feature>
<evidence type="ECO:0000256" key="2">
    <source>
        <dbReference type="ARBA" id="ARBA00006434"/>
    </source>
</evidence>
<reference evidence="15" key="3">
    <citation type="submission" date="2025-09" db="UniProtKB">
        <authorList>
            <consortium name="Ensembl"/>
        </authorList>
    </citation>
    <scope>IDENTIFICATION</scope>
</reference>
<keyword evidence="9" id="KW-0406">Ion transport</keyword>
<feature type="transmembrane region" description="Helical" evidence="14">
    <location>
        <begin position="407"/>
        <end position="430"/>
    </location>
</feature>
<comment type="similarity">
    <text evidence="2 13">Belongs to the sodium:solute symporter (SSF) (TC 2.A.21) family.</text>
</comment>
<dbReference type="InParanoid" id="A0A671X638"/>
<evidence type="ECO:0000256" key="8">
    <source>
        <dbReference type="ARBA" id="ARBA00023053"/>
    </source>
</evidence>
<dbReference type="Ensembl" id="ENSSAUT00010048972.1">
    <property type="protein sequence ID" value="ENSSAUP00010046604.1"/>
    <property type="gene ID" value="ENSSAUG00010019401.1"/>
</dbReference>
<keyword evidence="10 14" id="KW-0472">Membrane</keyword>
<keyword evidence="12" id="KW-0739">Sodium transport</keyword>
<dbReference type="Gene3D" id="1.20.1730.10">
    <property type="entry name" value="Sodium/glucose cotransporter"/>
    <property type="match status" value="1"/>
</dbReference>
<feature type="transmembrane region" description="Helical" evidence="14">
    <location>
        <begin position="278"/>
        <end position="299"/>
    </location>
</feature>
<dbReference type="GeneTree" id="ENSGT00940000163454"/>
<feature type="transmembrane region" description="Helical" evidence="14">
    <location>
        <begin position="150"/>
        <end position="180"/>
    </location>
</feature>
<dbReference type="Proteomes" id="UP000472265">
    <property type="component" value="Chromosome 15"/>
</dbReference>
<gene>
    <name evidence="15" type="primary">LOC115596104</name>
</gene>
<feature type="transmembrane region" description="Helical" evidence="14">
    <location>
        <begin position="51"/>
        <end position="72"/>
    </location>
</feature>
<keyword evidence="5" id="KW-0769">Symport</keyword>
<keyword evidence="4 14" id="KW-0812">Transmembrane</keyword>
<organism evidence="15 16">
    <name type="scientific">Sparus aurata</name>
    <name type="common">Gilthead sea bream</name>
    <dbReference type="NCBI Taxonomy" id="8175"/>
    <lineage>
        <taxon>Eukaryota</taxon>
        <taxon>Metazoa</taxon>
        <taxon>Chordata</taxon>
        <taxon>Craniata</taxon>
        <taxon>Vertebrata</taxon>
        <taxon>Euteleostomi</taxon>
        <taxon>Actinopterygii</taxon>
        <taxon>Neopterygii</taxon>
        <taxon>Teleostei</taxon>
        <taxon>Neoteleostei</taxon>
        <taxon>Acanthomorphata</taxon>
        <taxon>Eupercaria</taxon>
        <taxon>Spariformes</taxon>
        <taxon>Sparidae</taxon>
        <taxon>Sparus</taxon>
    </lineage>
</organism>
<dbReference type="PANTHER" id="PTHR45897:SF5">
    <property type="entry name" value="HIGH AFFINITY CHOLINE TRANSPORTER 1"/>
    <property type="match status" value="1"/>
</dbReference>
<feature type="transmembrane region" description="Helical" evidence="14">
    <location>
        <begin position="125"/>
        <end position="144"/>
    </location>
</feature>
<evidence type="ECO:0000256" key="3">
    <source>
        <dbReference type="ARBA" id="ARBA00022448"/>
    </source>
</evidence>
<proteinExistence type="inferred from homology"/>
<accession>A0A671X638</accession>
<reference evidence="15" key="2">
    <citation type="submission" date="2025-08" db="UniProtKB">
        <authorList>
            <consortium name="Ensembl"/>
        </authorList>
    </citation>
    <scope>IDENTIFICATION</scope>
</reference>
<evidence type="ECO:0000256" key="9">
    <source>
        <dbReference type="ARBA" id="ARBA00023065"/>
    </source>
</evidence>
<feature type="transmembrane region" description="Helical" evidence="14">
    <location>
        <begin position="382"/>
        <end position="401"/>
    </location>
</feature>
<feature type="transmembrane region" description="Helical" evidence="14">
    <location>
        <begin position="6"/>
        <end position="27"/>
    </location>
</feature>
<dbReference type="CDD" id="cd11474">
    <property type="entry name" value="SLC5sbd_CHT"/>
    <property type="match status" value="1"/>
</dbReference>
<evidence type="ECO:0000256" key="1">
    <source>
        <dbReference type="ARBA" id="ARBA00004141"/>
    </source>
</evidence>
<sequence>MAVNIPGLIAMVVFYLLVLGTGIWASVKSKREQKKSAATGMDMTLLGNRNINWVVGMFTMTATWVGGATIVGTVEVVYTPSMGLTWAIVMHLAFSTSFLIAGSVFAKPMREANYVTMLDPFLIKYGKVVTAGLSLASVIVDLLWTPATLIGLGGVMSVVLDLSFAVCIWISAAVAITYTLLGGLYSVAYTDVIQLALIFISLWLCVPFVLVNPSVSDISQTLMNNTLHAPWIGKPELKKTWIMIDEFLFFALGSLGYQCIHQRILSAASSATAKRSCFLAAFIYLVLMIPPILLGAATASTDWNLTNYGSPSPFERGEAALVLPIALQHLAPSVISIIGIGCVAAAVMSSADSALLSAASVFSSNIYKNILRPQASDREIQWVIRASVLVVGLVGTSLTSLKTSILLFWFVAAEVAYIVIFPQLLCVLFFNISNGYGAIMGCLVGIPLRLLSGDPSLGLAPVIHFPGCTLEDDVYVQYSPVKTISMLSAIAAILLFSYLASVLFNKGMLPEKWDVFKVKVQHSPQPLTPIGDTTEHDENEKLNRNNSNWRVLNINIVLKSASWEVYDWC</sequence>
<evidence type="ECO:0000256" key="5">
    <source>
        <dbReference type="ARBA" id="ARBA00022847"/>
    </source>
</evidence>
<dbReference type="Pfam" id="PF00474">
    <property type="entry name" value="SSF"/>
    <property type="match status" value="1"/>
</dbReference>
<dbReference type="InterPro" id="IPR038377">
    <property type="entry name" value="Na/Glc_symporter_sf"/>
</dbReference>
<evidence type="ECO:0000256" key="6">
    <source>
        <dbReference type="ARBA" id="ARBA00022979"/>
    </source>
</evidence>
<dbReference type="InterPro" id="IPR052244">
    <property type="entry name" value="Choline_transporter"/>
</dbReference>
<keyword evidence="3" id="KW-0813">Transport</keyword>
<keyword evidence="16" id="KW-1185">Reference proteome</keyword>
<reference evidence="15" key="1">
    <citation type="submission" date="2021-04" db="EMBL/GenBank/DDBJ databases">
        <authorList>
            <consortium name="Wellcome Sanger Institute Data Sharing"/>
        </authorList>
    </citation>
    <scope>NUCLEOTIDE SEQUENCE [LARGE SCALE GENOMIC DNA]</scope>
</reference>
<protein>
    <submittedName>
        <fullName evidence="15">High-affinity choline transporter 1-like</fullName>
    </submittedName>
</protein>
<feature type="transmembrane region" description="Helical" evidence="14">
    <location>
        <begin position="192"/>
        <end position="211"/>
    </location>
</feature>
<evidence type="ECO:0000313" key="16">
    <source>
        <dbReference type="Proteomes" id="UP000472265"/>
    </source>
</evidence>
<feature type="transmembrane region" description="Helical" evidence="14">
    <location>
        <begin position="435"/>
        <end position="452"/>
    </location>
</feature>
<dbReference type="GO" id="GO:0005886">
    <property type="term" value="C:plasma membrane"/>
    <property type="evidence" value="ECO:0007669"/>
    <property type="project" value="TreeGrafter"/>
</dbReference>
<keyword evidence="7 14" id="KW-1133">Transmembrane helix</keyword>
<dbReference type="GO" id="GO:0008292">
    <property type="term" value="P:acetylcholine biosynthetic process"/>
    <property type="evidence" value="ECO:0007669"/>
    <property type="project" value="TreeGrafter"/>
</dbReference>
<dbReference type="InterPro" id="IPR001734">
    <property type="entry name" value="Na/solute_symporter"/>
</dbReference>
<dbReference type="AlphaFoldDB" id="A0A671X638"/>
<feature type="transmembrane region" description="Helical" evidence="14">
    <location>
        <begin position="84"/>
        <end position="105"/>
    </location>
</feature>
<evidence type="ECO:0000256" key="12">
    <source>
        <dbReference type="ARBA" id="ARBA00023201"/>
    </source>
</evidence>
<evidence type="ECO:0000256" key="11">
    <source>
        <dbReference type="ARBA" id="ARBA00023180"/>
    </source>
</evidence>
<dbReference type="PANTHER" id="PTHR45897">
    <property type="entry name" value="HIGH-AFFINITY CHOLINE TRANSPORTER 1"/>
    <property type="match status" value="1"/>
</dbReference>
<comment type="subcellular location">
    <subcellularLocation>
        <location evidence="1">Membrane</location>
        <topology evidence="1">Multi-pass membrane protein</topology>
    </subcellularLocation>
</comment>
<feature type="transmembrane region" description="Helical" evidence="14">
    <location>
        <begin position="240"/>
        <end position="257"/>
    </location>
</feature>
<keyword evidence="6" id="KW-0530">Neurotransmitter biosynthesis</keyword>
<evidence type="ECO:0000256" key="14">
    <source>
        <dbReference type="SAM" id="Phobius"/>
    </source>
</evidence>
<evidence type="ECO:0000256" key="4">
    <source>
        <dbReference type="ARBA" id="ARBA00022692"/>
    </source>
</evidence>
<evidence type="ECO:0000256" key="13">
    <source>
        <dbReference type="RuleBase" id="RU362091"/>
    </source>
</evidence>
<feature type="transmembrane region" description="Helical" evidence="14">
    <location>
        <begin position="319"/>
        <end position="347"/>
    </location>
</feature>
<evidence type="ECO:0000256" key="7">
    <source>
        <dbReference type="ARBA" id="ARBA00022989"/>
    </source>
</evidence>
<keyword evidence="8" id="KW-0915">Sodium</keyword>
<keyword evidence="11" id="KW-0325">Glycoprotein</keyword>
<evidence type="ECO:0000256" key="10">
    <source>
        <dbReference type="ARBA" id="ARBA00023136"/>
    </source>
</evidence>
<dbReference type="PROSITE" id="PS50283">
    <property type="entry name" value="NA_SOLUT_SYMP_3"/>
    <property type="match status" value="1"/>
</dbReference>
<name>A0A671X638_SPAAU</name>
<dbReference type="GO" id="GO:0005307">
    <property type="term" value="F:choline:sodium symporter activity"/>
    <property type="evidence" value="ECO:0007669"/>
    <property type="project" value="TreeGrafter"/>
</dbReference>